<sequence>MVRTCAVCILCTMQSRVKPVRSRVESCFPNVFAFFFIEHRKNWARHNRNVLVCKNSVGWFLHKQLLAARMTSFQIRMEAELLHGAGSIVRRFHTGQSLFSKLESTVEDKKTRGGWYAPALGSRMGLMRLYAGHRFDSGTIHTPVVFKDLFFFAFDCQRLSSNLHLCAVIILRNDSMADVPHLHFVHCLRRSRVKPVRFRVES</sequence>
<evidence type="ECO:0000313" key="2">
    <source>
        <dbReference type="Proteomes" id="UP001218188"/>
    </source>
</evidence>
<organism evidence="1 2">
    <name type="scientific">Mycena alexandri</name>
    <dbReference type="NCBI Taxonomy" id="1745969"/>
    <lineage>
        <taxon>Eukaryota</taxon>
        <taxon>Fungi</taxon>
        <taxon>Dikarya</taxon>
        <taxon>Basidiomycota</taxon>
        <taxon>Agaricomycotina</taxon>
        <taxon>Agaricomycetes</taxon>
        <taxon>Agaricomycetidae</taxon>
        <taxon>Agaricales</taxon>
        <taxon>Marasmiineae</taxon>
        <taxon>Mycenaceae</taxon>
        <taxon>Mycena</taxon>
    </lineage>
</organism>
<gene>
    <name evidence="1" type="ORF">C8F04DRAFT_1114569</name>
</gene>
<name>A0AAD6WWK3_9AGAR</name>
<comment type="caution">
    <text evidence="1">The sequence shown here is derived from an EMBL/GenBank/DDBJ whole genome shotgun (WGS) entry which is preliminary data.</text>
</comment>
<dbReference type="AlphaFoldDB" id="A0AAD6WWK3"/>
<keyword evidence="2" id="KW-1185">Reference proteome</keyword>
<dbReference type="EMBL" id="JARJCM010000094">
    <property type="protein sequence ID" value="KAJ7030083.1"/>
    <property type="molecule type" value="Genomic_DNA"/>
</dbReference>
<proteinExistence type="predicted"/>
<evidence type="ECO:0000313" key="1">
    <source>
        <dbReference type="EMBL" id="KAJ7030083.1"/>
    </source>
</evidence>
<dbReference type="Proteomes" id="UP001218188">
    <property type="component" value="Unassembled WGS sequence"/>
</dbReference>
<accession>A0AAD6WWK3</accession>
<reference evidence="1" key="1">
    <citation type="submission" date="2023-03" db="EMBL/GenBank/DDBJ databases">
        <title>Massive genome expansion in bonnet fungi (Mycena s.s.) driven by repeated elements and novel gene families across ecological guilds.</title>
        <authorList>
            <consortium name="Lawrence Berkeley National Laboratory"/>
            <person name="Harder C.B."/>
            <person name="Miyauchi S."/>
            <person name="Viragh M."/>
            <person name="Kuo A."/>
            <person name="Thoen E."/>
            <person name="Andreopoulos B."/>
            <person name="Lu D."/>
            <person name="Skrede I."/>
            <person name="Drula E."/>
            <person name="Henrissat B."/>
            <person name="Morin E."/>
            <person name="Kohler A."/>
            <person name="Barry K."/>
            <person name="LaButti K."/>
            <person name="Morin E."/>
            <person name="Salamov A."/>
            <person name="Lipzen A."/>
            <person name="Mereny Z."/>
            <person name="Hegedus B."/>
            <person name="Baldrian P."/>
            <person name="Stursova M."/>
            <person name="Weitz H."/>
            <person name="Taylor A."/>
            <person name="Grigoriev I.V."/>
            <person name="Nagy L.G."/>
            <person name="Martin F."/>
            <person name="Kauserud H."/>
        </authorList>
    </citation>
    <scope>NUCLEOTIDE SEQUENCE</scope>
    <source>
        <strain evidence="1">CBHHK200</strain>
    </source>
</reference>
<protein>
    <submittedName>
        <fullName evidence="1">Uncharacterized protein</fullName>
    </submittedName>
</protein>